<feature type="compositionally biased region" description="Basic and acidic residues" evidence="2">
    <location>
        <begin position="808"/>
        <end position="820"/>
    </location>
</feature>
<dbReference type="Pfam" id="PF02181">
    <property type="entry name" value="FH2"/>
    <property type="match status" value="1"/>
</dbReference>
<feature type="compositionally biased region" description="Pro residues" evidence="2">
    <location>
        <begin position="163"/>
        <end position="221"/>
    </location>
</feature>
<protein>
    <submittedName>
        <fullName evidence="4">Form3</fullName>
    </submittedName>
</protein>
<dbReference type="InterPro" id="IPR042201">
    <property type="entry name" value="FH2_Formin_sf"/>
</dbReference>
<dbReference type="Pfam" id="PF06367">
    <property type="entry name" value="Drf_FH3"/>
    <property type="match status" value="1"/>
</dbReference>
<proteinExistence type="predicted"/>
<dbReference type="Gene3D" id="1.20.58.2220">
    <property type="entry name" value="Formin, FH2 domain"/>
    <property type="match status" value="1"/>
</dbReference>
<gene>
    <name evidence="4" type="ORF">EB796_024092</name>
</gene>
<dbReference type="EMBL" id="VXIV02003375">
    <property type="protein sequence ID" value="KAF6017611.1"/>
    <property type="molecule type" value="Genomic_DNA"/>
</dbReference>
<sequence length="997" mass="110175">MLVQMIGSATKLDQLSLTKARVLEIRKDADNSPGDDLTVQLDVFDEQKASDEDQLPLLTTEGLDLSSHSDIFTAIIKQISSTEAESSFLCILQHLLQVADPKESNSALKWQTIEKLVYSASLLDNKEEAEKLFHSGQKRLAKAIHGDDLDTKSPRLNTDMPDSIPPPPSIPAPPPPPGGPPPPPPPPPPLAGVPPPPPPPGAPPPPPPPGGPPGIPPPPGMAAPIVPKKLPQQITPVPKAKTRKLQWAKIPTNKVVGKRSVWSSFSQTNNHSMVDFSNIEELFLVEDPTKSAKQSDGSQTLKRKKESTEVNLLDNRTSLKVNIFLRQFRWTHNEIMQLLRDGKSNEFGAEKLRGLLKILPQPEEIELLKGYTGDREKLANAEKFYIQLLDLQHYKLRVEIMLLKEEFANTIGYISESLDTVIVTAQDMIDSKDLQEILYMVLVTGNFLNSGAYVGDAAGIKITSLLKLSEMRSNKPRMNLLHVVVAQAEKYKPSLLHFTDNMKYLKNTGEVNVEALTADITQLADKVKKLISQLESSSADLQQQFSTFLTSASKEVALVQTDIKEIDAISLELAEYFAEDSKSFKLAECFSIMRTFCERFKKAIVENKQRELLEKKQLQRQKQKLEQQQGTLAKRRVDQIGTTPADRNSVVSTSSDPDDESHIVDNILGDIRSGFIQKKNFGDTAFAVTKVKKVTLTDSVVAVPESKPAIPAESQSAAVSQTSDSAVSKQFDFLENPKPSAETNNNIPEKLPDIPNKRTRQNPNSKTSTNTSEALFDFLVKSEEVEEAKPFERKKSLRNRRRVRAEDIVAEKDSGEKSRDASPAARSSDNEADVSGESANNSLERPNTKPTNISSLHGLIEAVTLPGQCEDAGEDNVKVIVPTKYKAADENVTEESPFSRKDKLRASFKDQLAKRYNNKKHGDVVSVIQRLQETTSSKKDETDSKKKTGKDVATTKVKKVKDGKVTKSLEPPSKGSKVLHRVNSISSEASNESLLIF</sequence>
<feature type="region of interest" description="Disordered" evidence="2">
    <location>
        <begin position="143"/>
        <end position="226"/>
    </location>
</feature>
<organism evidence="4 5">
    <name type="scientific">Bugula neritina</name>
    <name type="common">Brown bryozoan</name>
    <name type="synonym">Sertularia neritina</name>
    <dbReference type="NCBI Taxonomy" id="10212"/>
    <lineage>
        <taxon>Eukaryota</taxon>
        <taxon>Metazoa</taxon>
        <taxon>Spiralia</taxon>
        <taxon>Lophotrochozoa</taxon>
        <taxon>Bryozoa</taxon>
        <taxon>Gymnolaemata</taxon>
        <taxon>Cheilostomatida</taxon>
        <taxon>Flustrina</taxon>
        <taxon>Buguloidea</taxon>
        <taxon>Bugulidae</taxon>
        <taxon>Bugula</taxon>
    </lineage>
</organism>
<dbReference type="SMART" id="SM00498">
    <property type="entry name" value="FH2"/>
    <property type="match status" value="1"/>
</dbReference>
<feature type="region of interest" description="Disordered" evidence="2">
    <location>
        <begin position="808"/>
        <end position="854"/>
    </location>
</feature>
<dbReference type="SUPFAM" id="SSF101447">
    <property type="entry name" value="Formin homology 2 domain (FH2 domain)"/>
    <property type="match status" value="1"/>
</dbReference>
<feature type="region of interest" description="Disordered" evidence="2">
    <location>
        <begin position="624"/>
        <end position="662"/>
    </location>
</feature>
<reference evidence="4" key="1">
    <citation type="submission" date="2020-06" db="EMBL/GenBank/DDBJ databases">
        <title>Draft genome of Bugula neritina, a colonial animal packing powerful symbionts and potential medicines.</title>
        <authorList>
            <person name="Rayko M."/>
        </authorList>
    </citation>
    <scope>NUCLEOTIDE SEQUENCE [LARGE SCALE GENOMIC DNA]</scope>
    <source>
        <strain evidence="4">Kwan_BN1</strain>
    </source>
</reference>
<dbReference type="InterPro" id="IPR010472">
    <property type="entry name" value="FH3_dom"/>
</dbReference>
<feature type="compositionally biased region" description="Polar residues" evidence="2">
    <location>
        <begin position="837"/>
        <end position="854"/>
    </location>
</feature>
<comment type="caution">
    <text evidence="4">The sequence shown here is derived from an EMBL/GenBank/DDBJ whole genome shotgun (WGS) entry which is preliminary data.</text>
</comment>
<dbReference type="InterPro" id="IPR015425">
    <property type="entry name" value="FH2_Formin"/>
</dbReference>
<feature type="compositionally biased region" description="Polar residues" evidence="2">
    <location>
        <begin position="640"/>
        <end position="655"/>
    </location>
</feature>
<dbReference type="InterPro" id="IPR016024">
    <property type="entry name" value="ARM-type_fold"/>
</dbReference>
<feature type="compositionally biased region" description="Polar residues" evidence="2">
    <location>
        <begin position="761"/>
        <end position="773"/>
    </location>
</feature>
<keyword evidence="5" id="KW-1185">Reference proteome</keyword>
<keyword evidence="1" id="KW-0175">Coiled coil</keyword>
<dbReference type="Gene3D" id="1.10.238.150">
    <property type="entry name" value="Formin, FH3 diaphanous domain"/>
    <property type="match status" value="1"/>
</dbReference>
<dbReference type="PANTHER" id="PTHR46345">
    <property type="entry name" value="INVERTED FORMIN-2"/>
    <property type="match status" value="1"/>
</dbReference>
<feature type="compositionally biased region" description="Basic and acidic residues" evidence="2">
    <location>
        <begin position="936"/>
        <end position="950"/>
    </location>
</feature>
<name>A0A7J7IVZ9_BUGNE</name>
<evidence type="ECO:0000256" key="2">
    <source>
        <dbReference type="SAM" id="MobiDB-lite"/>
    </source>
</evidence>
<dbReference type="OrthoDB" id="26518at2759"/>
<dbReference type="PROSITE" id="PS51444">
    <property type="entry name" value="FH2"/>
    <property type="match status" value="1"/>
</dbReference>
<evidence type="ECO:0000313" key="4">
    <source>
        <dbReference type="EMBL" id="KAF6017611.1"/>
    </source>
</evidence>
<dbReference type="PANTHER" id="PTHR46345:SF8">
    <property type="entry name" value="FORMIN 3, ISOFORM B"/>
    <property type="match status" value="1"/>
</dbReference>
<evidence type="ECO:0000256" key="1">
    <source>
        <dbReference type="SAM" id="Coils"/>
    </source>
</evidence>
<evidence type="ECO:0000259" key="3">
    <source>
        <dbReference type="PROSITE" id="PS51444"/>
    </source>
</evidence>
<evidence type="ECO:0000313" key="5">
    <source>
        <dbReference type="Proteomes" id="UP000593567"/>
    </source>
</evidence>
<feature type="compositionally biased region" description="Basic and acidic residues" evidence="2">
    <location>
        <begin position="144"/>
        <end position="153"/>
    </location>
</feature>
<feature type="region of interest" description="Disordered" evidence="2">
    <location>
        <begin position="933"/>
        <end position="955"/>
    </location>
</feature>
<accession>A0A7J7IVZ9</accession>
<dbReference type="Proteomes" id="UP000593567">
    <property type="component" value="Unassembled WGS sequence"/>
</dbReference>
<feature type="region of interest" description="Disordered" evidence="2">
    <location>
        <begin position="735"/>
        <end position="773"/>
    </location>
</feature>
<dbReference type="GO" id="GO:0003779">
    <property type="term" value="F:actin binding"/>
    <property type="evidence" value="ECO:0007669"/>
    <property type="project" value="InterPro"/>
</dbReference>
<dbReference type="AlphaFoldDB" id="A0A7J7IVZ9"/>
<dbReference type="SUPFAM" id="SSF48371">
    <property type="entry name" value="ARM repeat"/>
    <property type="match status" value="1"/>
</dbReference>
<feature type="coiled-coil region" evidence="1">
    <location>
        <begin position="513"/>
        <end position="544"/>
    </location>
</feature>
<feature type="domain" description="FH2" evidence="3">
    <location>
        <begin position="232"/>
        <end position="626"/>
    </location>
</feature>